<dbReference type="Proteomes" id="UP000184363">
    <property type="component" value="Unassembled WGS sequence"/>
</dbReference>
<name>A0A1M6V036_PSETH</name>
<protein>
    <submittedName>
        <fullName evidence="5">CBS domain-containing protein</fullName>
    </submittedName>
</protein>
<dbReference type="InterPro" id="IPR000644">
    <property type="entry name" value="CBS_dom"/>
</dbReference>
<evidence type="ECO:0000313" key="5">
    <source>
        <dbReference type="EMBL" id="SHK74800.1"/>
    </source>
</evidence>
<dbReference type="RefSeq" id="WP_073457829.1">
    <property type="nucleotide sequence ID" value="NZ_CALGVN010000060.1"/>
</dbReference>
<dbReference type="EMBL" id="FRAP01000011">
    <property type="protein sequence ID" value="SHK74800.1"/>
    <property type="molecule type" value="Genomic_DNA"/>
</dbReference>
<dbReference type="SMART" id="SM00116">
    <property type="entry name" value="CBS"/>
    <property type="match status" value="2"/>
</dbReference>
<dbReference type="PROSITE" id="PS51371">
    <property type="entry name" value="CBS"/>
    <property type="match status" value="2"/>
</dbReference>
<dbReference type="Gene3D" id="3.90.1280.20">
    <property type="match status" value="1"/>
</dbReference>
<feature type="domain" description="CBS" evidence="4">
    <location>
        <begin position="24"/>
        <end position="82"/>
    </location>
</feature>
<dbReference type="Pfam" id="PF00571">
    <property type="entry name" value="CBS"/>
    <property type="match status" value="2"/>
</dbReference>
<accession>A0A1M6V036</accession>
<evidence type="ECO:0000256" key="2">
    <source>
        <dbReference type="PROSITE-ProRule" id="PRU00703"/>
    </source>
</evidence>
<feature type="compositionally biased region" description="Low complexity" evidence="3">
    <location>
        <begin position="1"/>
        <end position="12"/>
    </location>
</feature>
<dbReference type="PANTHER" id="PTHR48108">
    <property type="entry name" value="CBS DOMAIN-CONTAINING PROTEIN CBSX2, CHLOROPLASTIC"/>
    <property type="match status" value="1"/>
</dbReference>
<feature type="domain" description="CBS" evidence="4">
    <location>
        <begin position="84"/>
        <end position="139"/>
    </location>
</feature>
<sequence length="139" mass="14819">MSEPPLLAAPPEAVDDDPPVSTFMTRDVVTVDADAGPGTALREMARHGVRHLVLRVGDREEGAVTEASVLRAVADDRPDAPLRQFRVVLPGIPADTRRTAVARRMVEHRVDAALVVDGDRVVGIVTATDLVRSLAGASR</sequence>
<dbReference type="InterPro" id="IPR046342">
    <property type="entry name" value="CBS_dom_sf"/>
</dbReference>
<dbReference type="OrthoDB" id="3577946at2"/>
<dbReference type="SUPFAM" id="SSF54631">
    <property type="entry name" value="CBS-domain pair"/>
    <property type="match status" value="1"/>
</dbReference>
<keyword evidence="2" id="KW-0129">CBS domain</keyword>
<evidence type="ECO:0000313" key="6">
    <source>
        <dbReference type="Proteomes" id="UP000184363"/>
    </source>
</evidence>
<reference evidence="5 6" key="1">
    <citation type="submission" date="2016-11" db="EMBL/GenBank/DDBJ databases">
        <authorList>
            <person name="Jaros S."/>
            <person name="Januszkiewicz K."/>
            <person name="Wedrychowicz H."/>
        </authorList>
    </citation>
    <scope>NUCLEOTIDE SEQUENCE [LARGE SCALE GENOMIC DNA]</scope>
    <source>
        <strain evidence="5 6">DSM 43832</strain>
    </source>
</reference>
<feature type="region of interest" description="Disordered" evidence="3">
    <location>
        <begin position="1"/>
        <end position="21"/>
    </location>
</feature>
<dbReference type="AlphaFoldDB" id="A0A1M6V036"/>
<evidence type="ECO:0000256" key="3">
    <source>
        <dbReference type="SAM" id="MobiDB-lite"/>
    </source>
</evidence>
<dbReference type="PANTHER" id="PTHR48108:SF26">
    <property type="entry name" value="CBS DOMAIN-CONTAINING PROTEIN DDB_G0289609"/>
    <property type="match status" value="1"/>
</dbReference>
<organism evidence="5 6">
    <name type="scientific">Pseudonocardia thermophila</name>
    <dbReference type="NCBI Taxonomy" id="1848"/>
    <lineage>
        <taxon>Bacteria</taxon>
        <taxon>Bacillati</taxon>
        <taxon>Actinomycetota</taxon>
        <taxon>Actinomycetes</taxon>
        <taxon>Pseudonocardiales</taxon>
        <taxon>Pseudonocardiaceae</taxon>
        <taxon>Pseudonocardia</taxon>
    </lineage>
</organism>
<keyword evidence="1" id="KW-0677">Repeat</keyword>
<dbReference type="InterPro" id="IPR051462">
    <property type="entry name" value="CBS_domain-containing"/>
</dbReference>
<keyword evidence="6" id="KW-1185">Reference proteome</keyword>
<evidence type="ECO:0000259" key="4">
    <source>
        <dbReference type="PROSITE" id="PS51371"/>
    </source>
</evidence>
<proteinExistence type="predicted"/>
<gene>
    <name evidence="5" type="ORF">SAMN05443637_111115</name>
</gene>
<evidence type="ECO:0000256" key="1">
    <source>
        <dbReference type="ARBA" id="ARBA00022737"/>
    </source>
</evidence>
<dbReference type="Gene3D" id="3.10.580.10">
    <property type="entry name" value="CBS-domain"/>
    <property type="match status" value="1"/>
</dbReference>
<dbReference type="STRING" id="1848.SAMN05443637_111115"/>